<gene>
    <name evidence="1" type="ORF">GCM10015535_40520</name>
</gene>
<comment type="caution">
    <text evidence="1">The sequence shown here is derived from an EMBL/GenBank/DDBJ whole genome shotgun (WGS) entry which is preliminary data.</text>
</comment>
<keyword evidence="2" id="KW-1185">Reference proteome</keyword>
<evidence type="ECO:0000313" key="2">
    <source>
        <dbReference type="Proteomes" id="UP000660675"/>
    </source>
</evidence>
<dbReference type="RefSeq" id="WP_189545149.1">
    <property type="nucleotide sequence ID" value="NZ_BMTF01000013.1"/>
</dbReference>
<reference evidence="2" key="1">
    <citation type="journal article" date="2019" name="Int. J. Syst. Evol. Microbiol.">
        <title>The Global Catalogue of Microorganisms (GCM) 10K type strain sequencing project: providing services to taxonomists for standard genome sequencing and annotation.</title>
        <authorList>
            <consortium name="The Broad Institute Genomics Platform"/>
            <consortium name="The Broad Institute Genome Sequencing Center for Infectious Disease"/>
            <person name="Wu L."/>
            <person name="Ma J."/>
        </authorList>
    </citation>
    <scope>NUCLEOTIDE SEQUENCE [LARGE SCALE GENOMIC DNA]</scope>
    <source>
        <strain evidence="2">JCM 4376</strain>
    </source>
</reference>
<dbReference type="Proteomes" id="UP000660675">
    <property type="component" value="Unassembled WGS sequence"/>
</dbReference>
<sequence length="65" mass="7011">MHSDTHLLLHQLRSAELRLRATESGRTPAASHTGLRTRLGWALVDLGLRVLPRHPGHASVATGSA</sequence>
<organism evidence="1 2">
    <name type="scientific">Streptomyces gelaticus</name>
    <dbReference type="NCBI Taxonomy" id="285446"/>
    <lineage>
        <taxon>Bacteria</taxon>
        <taxon>Bacillati</taxon>
        <taxon>Actinomycetota</taxon>
        <taxon>Actinomycetes</taxon>
        <taxon>Kitasatosporales</taxon>
        <taxon>Streptomycetaceae</taxon>
        <taxon>Streptomyces</taxon>
    </lineage>
</organism>
<evidence type="ECO:0000313" key="1">
    <source>
        <dbReference type="EMBL" id="GGV88697.1"/>
    </source>
</evidence>
<protein>
    <submittedName>
        <fullName evidence="1">Uncharacterized protein</fullName>
    </submittedName>
</protein>
<dbReference type="EMBL" id="BMTF01000013">
    <property type="protein sequence ID" value="GGV88697.1"/>
    <property type="molecule type" value="Genomic_DNA"/>
</dbReference>
<accession>A0ABQ2W439</accession>
<proteinExistence type="predicted"/>
<name>A0ABQ2W439_9ACTN</name>